<dbReference type="Gene3D" id="3.30.420.10">
    <property type="entry name" value="Ribonuclease H-like superfamily/Ribonuclease H"/>
    <property type="match status" value="1"/>
</dbReference>
<dbReference type="AlphaFoldDB" id="A0AAV0Y2K3"/>
<name>A0AAV0Y2K3_9HEMI</name>
<evidence type="ECO:0000313" key="4">
    <source>
        <dbReference type="Proteomes" id="UP001160148"/>
    </source>
</evidence>
<dbReference type="InterPro" id="IPR036397">
    <property type="entry name" value="RNaseH_sf"/>
</dbReference>
<organism evidence="3 4">
    <name type="scientific">Macrosiphum euphorbiae</name>
    <name type="common">potato aphid</name>
    <dbReference type="NCBI Taxonomy" id="13131"/>
    <lineage>
        <taxon>Eukaryota</taxon>
        <taxon>Metazoa</taxon>
        <taxon>Ecdysozoa</taxon>
        <taxon>Arthropoda</taxon>
        <taxon>Hexapoda</taxon>
        <taxon>Insecta</taxon>
        <taxon>Pterygota</taxon>
        <taxon>Neoptera</taxon>
        <taxon>Paraneoptera</taxon>
        <taxon>Hemiptera</taxon>
        <taxon>Sternorrhyncha</taxon>
        <taxon>Aphidomorpha</taxon>
        <taxon>Aphidoidea</taxon>
        <taxon>Aphididae</taxon>
        <taxon>Macrosiphini</taxon>
        <taxon>Macrosiphum</taxon>
    </lineage>
</organism>
<keyword evidence="4" id="KW-1185">Reference proteome</keyword>
<gene>
    <name evidence="3" type="ORF">MEUPH1_LOCUS27826</name>
</gene>
<evidence type="ECO:0000313" key="3">
    <source>
        <dbReference type="EMBL" id="CAI6374178.1"/>
    </source>
</evidence>
<dbReference type="Pfam" id="PF03184">
    <property type="entry name" value="DDE_1"/>
    <property type="match status" value="1"/>
</dbReference>
<dbReference type="InterPro" id="IPR009057">
    <property type="entry name" value="Homeodomain-like_sf"/>
</dbReference>
<dbReference type="Gene3D" id="1.10.10.60">
    <property type="entry name" value="Homeodomain-like"/>
    <property type="match status" value="1"/>
</dbReference>
<dbReference type="PANTHER" id="PTHR19303:SF57">
    <property type="entry name" value="HTH CENPB-TYPE DOMAIN-CONTAINING PROTEIN"/>
    <property type="match status" value="1"/>
</dbReference>
<dbReference type="EMBL" id="CARXXK010001172">
    <property type="protein sequence ID" value="CAI6374178.1"/>
    <property type="molecule type" value="Genomic_DNA"/>
</dbReference>
<accession>A0AAV0Y2K3</accession>
<dbReference type="GO" id="GO:0005634">
    <property type="term" value="C:nucleus"/>
    <property type="evidence" value="ECO:0007669"/>
    <property type="project" value="UniProtKB-SubCell"/>
</dbReference>
<dbReference type="PANTHER" id="PTHR19303">
    <property type="entry name" value="TRANSPOSON"/>
    <property type="match status" value="1"/>
</dbReference>
<protein>
    <recommendedName>
        <fullName evidence="2">DDE-1 domain-containing protein</fullName>
    </recommendedName>
</protein>
<dbReference type="InterPro" id="IPR050863">
    <property type="entry name" value="CenT-Element_Derived"/>
</dbReference>
<dbReference type="SUPFAM" id="SSF46689">
    <property type="entry name" value="Homeodomain-like"/>
    <property type="match status" value="1"/>
</dbReference>
<reference evidence="3 4" key="1">
    <citation type="submission" date="2023-01" db="EMBL/GenBank/DDBJ databases">
        <authorList>
            <person name="Whitehead M."/>
        </authorList>
    </citation>
    <scope>NUCLEOTIDE SEQUENCE [LARGE SCALE GENOMIC DNA]</scope>
</reference>
<sequence length="341" mass="39605">MPNKYKKQLGSRTYRNYSDEQLEKCLNEVKNKIKTQREAARAYGISRRTINYKLKDLHNSKIGRPDIFSTNEEKSFVDHIIVMSNYGFPIDKTDLRHIVKSYLDRIGRKVSVFKNNLPGLSWTANFIKRHKNLSIRLASNIKRTRAAIDKEILENYILNLKETLSGVLPENVYNYDETNLTDNPGQKKVLVKRGSKYPERICNTSKVAISLMMCGNAKGEILPPYVVYKAKGLWEPWTQNGPKNCRYNTSPSGWFDANIFQDWFEKTLLRHLKKNPGKKVVIGDNLSSHLSSYIIDICKKENIYFVCLPPNSTHLTQPLDVAFFHPMKVDWRKILSEWKKV</sequence>
<evidence type="ECO:0000259" key="2">
    <source>
        <dbReference type="Pfam" id="PF03184"/>
    </source>
</evidence>
<proteinExistence type="predicted"/>
<evidence type="ECO:0000256" key="1">
    <source>
        <dbReference type="ARBA" id="ARBA00004123"/>
    </source>
</evidence>
<dbReference type="InterPro" id="IPR004875">
    <property type="entry name" value="DDE_SF_endonuclease_dom"/>
</dbReference>
<comment type="subcellular location">
    <subcellularLocation>
        <location evidence="1">Nucleus</location>
    </subcellularLocation>
</comment>
<dbReference type="GO" id="GO:0003677">
    <property type="term" value="F:DNA binding"/>
    <property type="evidence" value="ECO:0007669"/>
    <property type="project" value="TreeGrafter"/>
</dbReference>
<comment type="caution">
    <text evidence="3">The sequence shown here is derived from an EMBL/GenBank/DDBJ whole genome shotgun (WGS) entry which is preliminary data.</text>
</comment>
<feature type="domain" description="DDE-1" evidence="2">
    <location>
        <begin position="208"/>
        <end position="337"/>
    </location>
</feature>
<dbReference type="Proteomes" id="UP001160148">
    <property type="component" value="Unassembled WGS sequence"/>
</dbReference>